<evidence type="ECO:0000313" key="2">
    <source>
        <dbReference type="Proteomes" id="UP000001304"/>
    </source>
</evidence>
<name>E0ST69_IGNAA</name>
<dbReference type="KEGG" id="iag:Igag_0716"/>
<evidence type="ECO:0000313" key="1">
    <source>
        <dbReference type="EMBL" id="ADM27546.1"/>
    </source>
</evidence>
<accession>E0ST69</accession>
<proteinExistence type="predicted"/>
<dbReference type="EMBL" id="CP002098">
    <property type="protein sequence ID" value="ADM27546.1"/>
    <property type="molecule type" value="Genomic_DNA"/>
</dbReference>
<keyword evidence="2" id="KW-1185">Reference proteome</keyword>
<sequence length="475" mass="55412">MSKLITFNDLRDYFKQIWVLNKLTSKFLELYNTKIRSLHGKLITEVQDDAKVMVLGGLRSDGTFGENAYARFVYDFLGLRLEDVQRYVTLVRMGREPDVRVVLDEKPEHFNFIRFIHYLNKLSEFMLNKAHSTGILPSSEVVISSEDVIDVDELVTNIIEKAFELMIGINRVTTFVFSIRKITSEYLRATYGDVPNELLEFLGFSELLKMDNIGLWGFKDYFTKLVLIERSKWYSGNRYTYILRPVINGMPLYKQEQSSASGDTLEKMFLNVESIKPETLGGAICSLNTTIMMAFENLNNIRRWFPETVKAIDEYFNEARKSLEAVEWRLPEYLKFEAVTHILMYTGGGMDRKPSTVIPIISMYDIINGINAVDGYWALKYDETFIVQQVEHYVEHELIHFNESRTHGIYRSTSRIPRYFALSELLRDLMPAIFLGLVDIILQYAIIRESEHITRDILDKTKYDNALLIFARMRY</sequence>
<dbReference type="HOGENOM" id="CLU_661604_0_0_2"/>
<dbReference type="Proteomes" id="UP000001304">
    <property type="component" value="Chromosome"/>
</dbReference>
<dbReference type="AlphaFoldDB" id="E0ST69"/>
<dbReference type="BioCyc" id="IAGG583356:GHAH-712-MONOMER"/>
<protein>
    <submittedName>
        <fullName evidence="1">Uncharacterized protein</fullName>
    </submittedName>
</protein>
<gene>
    <name evidence="1" type="ordered locus">Igag_0716</name>
</gene>
<dbReference type="STRING" id="583356.Igag_0716"/>
<organism evidence="1 2">
    <name type="scientific">Ignisphaera aggregans (strain DSM 17230 / JCM 13409 / AQ1.S1)</name>
    <dbReference type="NCBI Taxonomy" id="583356"/>
    <lineage>
        <taxon>Archaea</taxon>
        <taxon>Thermoproteota</taxon>
        <taxon>Thermoprotei</taxon>
        <taxon>Desulfurococcales</taxon>
        <taxon>Desulfurococcaceae</taxon>
        <taxon>Ignisphaera</taxon>
    </lineage>
</organism>
<reference evidence="1 2" key="1">
    <citation type="journal article" date="2010" name="Stand. Genomic Sci.">
        <title>Complete genome sequence of Ignisphaera aggregans type strain (AQ1.S1).</title>
        <authorList>
            <person name="Goker M."/>
            <person name="Held B."/>
            <person name="Lapidus A."/>
            <person name="Nolan M."/>
            <person name="Spring S."/>
            <person name="Yasawong M."/>
            <person name="Lucas S."/>
            <person name="Glavina Del Rio T."/>
            <person name="Tice H."/>
            <person name="Cheng J.F."/>
            <person name="Goodwin L."/>
            <person name="Tapia R."/>
            <person name="Pitluck S."/>
            <person name="Liolios K."/>
            <person name="Ivanova N."/>
            <person name="Mavromatis K."/>
            <person name="Mikhailova N."/>
            <person name="Pati A."/>
            <person name="Chen A."/>
            <person name="Palaniappan K."/>
            <person name="Brambilla E."/>
            <person name="Land M."/>
            <person name="Hauser L."/>
            <person name="Chang Y.J."/>
            <person name="Jeffries C.D."/>
            <person name="Brettin T."/>
            <person name="Detter J.C."/>
            <person name="Han C."/>
            <person name="Rohde M."/>
            <person name="Sikorski J."/>
            <person name="Woyke T."/>
            <person name="Bristow J."/>
            <person name="Eisen J.A."/>
            <person name="Markowitz V."/>
            <person name="Hugenholtz P."/>
            <person name="Kyrpides N.C."/>
            <person name="Klenk H.P."/>
        </authorList>
    </citation>
    <scope>NUCLEOTIDE SEQUENCE [LARGE SCALE GENOMIC DNA]</scope>
    <source>
        <strain evidence="2">DSM 17230 / JCM 13409 / AQ1.S1</strain>
    </source>
</reference>